<organism evidence="5 6">
    <name type="scientific">Immersiella caudata</name>
    <dbReference type="NCBI Taxonomy" id="314043"/>
    <lineage>
        <taxon>Eukaryota</taxon>
        <taxon>Fungi</taxon>
        <taxon>Dikarya</taxon>
        <taxon>Ascomycota</taxon>
        <taxon>Pezizomycotina</taxon>
        <taxon>Sordariomycetes</taxon>
        <taxon>Sordariomycetidae</taxon>
        <taxon>Sordariales</taxon>
        <taxon>Lasiosphaeriaceae</taxon>
        <taxon>Immersiella</taxon>
    </lineage>
</organism>
<comment type="caution">
    <text evidence="5">The sequence shown here is derived from an EMBL/GenBank/DDBJ whole genome shotgun (WGS) entry which is preliminary data.</text>
</comment>
<gene>
    <name evidence="5" type="ORF">B0T14DRAFT_518256</name>
</gene>
<dbReference type="PANTHER" id="PTHR46825">
    <property type="entry name" value="D-ALANYL-D-ALANINE-CARBOXYPEPTIDASE/ENDOPEPTIDASE AMPH"/>
    <property type="match status" value="1"/>
</dbReference>
<dbReference type="Gene3D" id="3.40.710.10">
    <property type="entry name" value="DD-peptidase/beta-lactamase superfamily"/>
    <property type="match status" value="1"/>
</dbReference>
<dbReference type="PANTHER" id="PTHR46825:SF15">
    <property type="entry name" value="BETA-LACTAMASE-RELATED DOMAIN-CONTAINING PROTEIN"/>
    <property type="match status" value="1"/>
</dbReference>
<dbReference type="InterPro" id="IPR050491">
    <property type="entry name" value="AmpC-like"/>
</dbReference>
<evidence type="ECO:0000313" key="6">
    <source>
        <dbReference type="Proteomes" id="UP001175000"/>
    </source>
</evidence>
<feature type="region of interest" description="Disordered" evidence="2">
    <location>
        <begin position="303"/>
        <end position="334"/>
    </location>
</feature>
<evidence type="ECO:0000256" key="3">
    <source>
        <dbReference type="SAM" id="SignalP"/>
    </source>
</evidence>
<protein>
    <submittedName>
        <fullName evidence="5">Beta-lactamase/transpeptidase-like protein</fullName>
    </submittedName>
</protein>
<feature type="compositionally biased region" description="Low complexity" evidence="2">
    <location>
        <begin position="303"/>
        <end position="317"/>
    </location>
</feature>
<feature type="chain" id="PRO_5041352286" evidence="3">
    <location>
        <begin position="21"/>
        <end position="584"/>
    </location>
</feature>
<dbReference type="SUPFAM" id="SSF56601">
    <property type="entry name" value="beta-lactamase/transpeptidase-like"/>
    <property type="match status" value="1"/>
</dbReference>
<comment type="similarity">
    <text evidence="1">Belongs to the peptidase S12 family.</text>
</comment>
<evidence type="ECO:0000259" key="4">
    <source>
        <dbReference type="Pfam" id="PF00144"/>
    </source>
</evidence>
<dbReference type="EMBL" id="JAULSU010000004">
    <property type="protein sequence ID" value="KAK0618920.1"/>
    <property type="molecule type" value="Genomic_DNA"/>
</dbReference>
<reference evidence="5" key="1">
    <citation type="submission" date="2023-06" db="EMBL/GenBank/DDBJ databases">
        <title>Genome-scale phylogeny and comparative genomics of the fungal order Sordariales.</title>
        <authorList>
            <consortium name="Lawrence Berkeley National Laboratory"/>
            <person name="Hensen N."/>
            <person name="Bonometti L."/>
            <person name="Westerberg I."/>
            <person name="Brannstrom I.O."/>
            <person name="Guillou S."/>
            <person name="Cros-Aarteil S."/>
            <person name="Calhoun S."/>
            <person name="Haridas S."/>
            <person name="Kuo A."/>
            <person name="Mondo S."/>
            <person name="Pangilinan J."/>
            <person name="Riley R."/>
            <person name="Labutti K."/>
            <person name="Andreopoulos B."/>
            <person name="Lipzen A."/>
            <person name="Chen C."/>
            <person name="Yanf M."/>
            <person name="Daum C."/>
            <person name="Ng V."/>
            <person name="Clum A."/>
            <person name="Steindorff A."/>
            <person name="Ohm R."/>
            <person name="Martin F."/>
            <person name="Silar P."/>
            <person name="Natvig D."/>
            <person name="Lalanne C."/>
            <person name="Gautier V."/>
            <person name="Ament-Velasquez S.L."/>
            <person name="Kruys A."/>
            <person name="Hutchinson M.I."/>
            <person name="Powell A.J."/>
            <person name="Barry K."/>
            <person name="Miller A.N."/>
            <person name="Grigoriev I.V."/>
            <person name="Debuchy R."/>
            <person name="Gladieux P."/>
            <person name="Thoren M.H."/>
            <person name="Johannesson H."/>
        </authorList>
    </citation>
    <scope>NUCLEOTIDE SEQUENCE</scope>
    <source>
        <strain evidence="5">CBS 606.72</strain>
    </source>
</reference>
<keyword evidence="3" id="KW-0732">Signal</keyword>
<dbReference type="InterPro" id="IPR001466">
    <property type="entry name" value="Beta-lactam-related"/>
</dbReference>
<dbReference type="InterPro" id="IPR012338">
    <property type="entry name" value="Beta-lactam/transpept-like"/>
</dbReference>
<accession>A0AA40BZ78</accession>
<sequence>MRSSILIVLELFTRLVISSGQSQHVLNNANHNDATAFFSSLGGGDLDQFISGTLRKWKTPGLAIAIVNGTSTWTKGFGWARKNNTVPVNQFTQFYTGSTTKSFTAAAMSQIVDDNDKFPHVQWDTPISSLLRDEFVLSDPWATEHITIRDALSHRTGYPAHDFIAWPNAEAATRGLRNLPMSAEPRAKYQYSNQLVTVIGYLITRLYYPGAAFSNFPGLLGSIFRGKLWTPMGMEYTYLSTQLNYKDPTKLPGILADELWYHNDSDSHVAVPHSAHPGHEGAGMVISSVYDYAKYLRYMMSPSSSSSPFPRDPLSPSGKAALKSPQIATEPPSTPPFKGAQFYGMGWAGGVLEGEEVWYHNGQMREHRTEMWMIPSRQFALAIMTNADTPAITIVLWKVLYDYFGVPEGRRLDFEKRARERVVGSQREVEMCLDRLYPLSIPPLPRALPLTAYAGVYDNDGYGNVTLGLRCGDEARGGYPGDTPAHPTVERGCLLTGSGPLEFEGKGFHVDFEHVTGDYWIGWLFVDEYAPKGSGLTKRPRLCLRAQFRVGPEGTVEAFAADFRREGENGLLVWYEKRKSPAAV</sequence>
<dbReference type="Proteomes" id="UP001175000">
    <property type="component" value="Unassembled WGS sequence"/>
</dbReference>
<dbReference type="AlphaFoldDB" id="A0AA40BZ78"/>
<evidence type="ECO:0000256" key="1">
    <source>
        <dbReference type="ARBA" id="ARBA00038215"/>
    </source>
</evidence>
<name>A0AA40BZ78_9PEZI</name>
<feature type="signal peptide" evidence="3">
    <location>
        <begin position="1"/>
        <end position="20"/>
    </location>
</feature>
<proteinExistence type="inferred from homology"/>
<evidence type="ECO:0000313" key="5">
    <source>
        <dbReference type="EMBL" id="KAK0618920.1"/>
    </source>
</evidence>
<keyword evidence="6" id="KW-1185">Reference proteome</keyword>
<evidence type="ECO:0000256" key="2">
    <source>
        <dbReference type="SAM" id="MobiDB-lite"/>
    </source>
</evidence>
<feature type="domain" description="Beta-lactamase-related" evidence="4">
    <location>
        <begin position="47"/>
        <end position="390"/>
    </location>
</feature>
<dbReference type="Pfam" id="PF00144">
    <property type="entry name" value="Beta-lactamase"/>
    <property type="match status" value="1"/>
</dbReference>